<reference evidence="4" key="1">
    <citation type="journal article" date="2019" name="Int. J. Syst. Evol. Microbiol.">
        <title>The Global Catalogue of Microorganisms (GCM) 10K type strain sequencing project: providing services to taxonomists for standard genome sequencing and annotation.</title>
        <authorList>
            <consortium name="The Broad Institute Genomics Platform"/>
            <consortium name="The Broad Institute Genome Sequencing Center for Infectious Disease"/>
            <person name="Wu L."/>
            <person name="Ma J."/>
        </authorList>
    </citation>
    <scope>NUCLEOTIDE SEQUENCE [LARGE SCALE GENOMIC DNA]</scope>
    <source>
        <strain evidence="4">JCM 18081</strain>
    </source>
</reference>
<organism evidence="3 4">
    <name type="scientific">Streptomyces ziwulingensis</name>
    <dbReference type="NCBI Taxonomy" id="1045501"/>
    <lineage>
        <taxon>Bacteria</taxon>
        <taxon>Bacillati</taxon>
        <taxon>Actinomycetota</taxon>
        <taxon>Actinomycetes</taxon>
        <taxon>Kitasatosporales</taxon>
        <taxon>Streptomycetaceae</taxon>
        <taxon>Streptomyces</taxon>
    </lineage>
</organism>
<keyword evidence="2" id="KW-0560">Oxidoreductase</keyword>
<keyword evidence="2" id="KW-0349">Heme</keyword>
<keyword evidence="2" id="KW-0479">Metal-binding</keyword>
<evidence type="ECO:0000313" key="3">
    <source>
        <dbReference type="EMBL" id="GAA4824848.1"/>
    </source>
</evidence>
<accession>A0ABP9D134</accession>
<comment type="similarity">
    <text evidence="1 2">Belongs to the cytochrome P450 family.</text>
</comment>
<dbReference type="PROSITE" id="PS00086">
    <property type="entry name" value="CYTOCHROME_P450"/>
    <property type="match status" value="1"/>
</dbReference>
<protein>
    <submittedName>
        <fullName evidence="3">Cytochrome P450</fullName>
    </submittedName>
</protein>
<dbReference type="EMBL" id="BAABIG010000092">
    <property type="protein sequence ID" value="GAA4824848.1"/>
    <property type="molecule type" value="Genomic_DNA"/>
</dbReference>
<dbReference type="PANTHER" id="PTHR46696">
    <property type="entry name" value="P450, PUTATIVE (EUROFUNG)-RELATED"/>
    <property type="match status" value="1"/>
</dbReference>
<keyword evidence="2" id="KW-0503">Monooxygenase</keyword>
<dbReference type="InterPro" id="IPR002397">
    <property type="entry name" value="Cyt_P450_B"/>
</dbReference>
<evidence type="ECO:0000256" key="1">
    <source>
        <dbReference type="ARBA" id="ARBA00010617"/>
    </source>
</evidence>
<dbReference type="RefSeq" id="WP_345624586.1">
    <property type="nucleotide sequence ID" value="NZ_BAABIG010000092.1"/>
</dbReference>
<comment type="caution">
    <text evidence="3">The sequence shown here is derived from an EMBL/GenBank/DDBJ whole genome shotgun (WGS) entry which is preliminary data.</text>
</comment>
<dbReference type="CDD" id="cd11031">
    <property type="entry name" value="Cyp158A-like"/>
    <property type="match status" value="1"/>
</dbReference>
<dbReference type="PRINTS" id="PR00359">
    <property type="entry name" value="BP450"/>
</dbReference>
<dbReference type="InterPro" id="IPR017972">
    <property type="entry name" value="Cyt_P450_CS"/>
</dbReference>
<keyword evidence="2" id="KW-0408">Iron</keyword>
<dbReference type="Gene3D" id="1.10.630.10">
    <property type="entry name" value="Cytochrome P450"/>
    <property type="match status" value="1"/>
</dbReference>
<dbReference type="SUPFAM" id="SSF48264">
    <property type="entry name" value="Cytochrome P450"/>
    <property type="match status" value="1"/>
</dbReference>
<evidence type="ECO:0000256" key="2">
    <source>
        <dbReference type="RuleBase" id="RU000461"/>
    </source>
</evidence>
<proteinExistence type="inferred from homology"/>
<dbReference type="Pfam" id="PF00067">
    <property type="entry name" value="p450"/>
    <property type="match status" value="1"/>
</dbReference>
<dbReference type="Proteomes" id="UP001501265">
    <property type="component" value="Unassembled WGS sequence"/>
</dbReference>
<name>A0ABP9D134_9ACTN</name>
<gene>
    <name evidence="3" type="ORF">GCM10023220_68290</name>
</gene>
<evidence type="ECO:0000313" key="4">
    <source>
        <dbReference type="Proteomes" id="UP001501265"/>
    </source>
</evidence>
<dbReference type="InterPro" id="IPR001128">
    <property type="entry name" value="Cyt_P450"/>
</dbReference>
<sequence>MPQQTCPYRFPLPRVPAAEPPAAYAEFRARNPVVPVVMPSGDTAYLITRYEDARLVLTDPRYSRRLELAGLELGTIGLAEHLLLSTLSNMDRPEHTRLRRAVAPEFTTERVERLAPRMQEVTDQFLSRITAMQPPIDLMTTLCDRLPAAILLTYLGIPFDDTDDLLHWTKVLTDLSGHTQQEVDEARAALHTHLKGVIQERLRNPGDDVLTALAQRCHTDRRISELELEALVMFLLIGGLHTVVYQLGLCVVALLRDPDRIPELVAAADPGPAVEELLRYTNAVESSLLRITTEDVVVAGVPIPAGSPVLSAIPSANRDPRRFPHPDTLDFHRPDTAHLTFGVGMHRCLGAPISRLMLAIALPAVFRRLPHLRLAVPESELRWRPDRLLTGYESISVTWGEPTRISE</sequence>
<keyword evidence="4" id="KW-1185">Reference proteome</keyword>
<dbReference type="PANTHER" id="PTHR46696:SF6">
    <property type="entry name" value="P450, PUTATIVE (EUROFUNG)-RELATED"/>
    <property type="match status" value="1"/>
</dbReference>
<dbReference type="InterPro" id="IPR036396">
    <property type="entry name" value="Cyt_P450_sf"/>
</dbReference>